<evidence type="ECO:0000256" key="4">
    <source>
        <dbReference type="ARBA" id="ARBA00022490"/>
    </source>
</evidence>
<comment type="subcellular location">
    <subcellularLocation>
        <location evidence="2">Cytoplasm</location>
    </subcellularLocation>
    <subcellularLocation>
        <location evidence="1">Secreted</location>
        <location evidence="1">Cell wall</location>
    </subcellularLocation>
</comment>
<gene>
    <name evidence="8" type="ORF">N7476_002473</name>
</gene>
<dbReference type="SUPFAM" id="SSF54373">
    <property type="entry name" value="FAD-linked reductases, C-terminal domain"/>
    <property type="match status" value="1"/>
</dbReference>
<dbReference type="SUPFAM" id="SSF51905">
    <property type="entry name" value="FAD/NAD(P)-binding domain"/>
    <property type="match status" value="1"/>
</dbReference>
<dbReference type="InterPro" id="IPR007867">
    <property type="entry name" value="GMC_OxRtase_C"/>
</dbReference>
<feature type="binding site" evidence="6">
    <location>
        <begin position="121"/>
        <end position="124"/>
    </location>
    <ligand>
        <name>FAD</name>
        <dbReference type="ChEBI" id="CHEBI:57692"/>
    </ligand>
</feature>
<feature type="binding site" evidence="6">
    <location>
        <position position="517"/>
    </location>
    <ligand>
        <name>FAD</name>
        <dbReference type="ChEBI" id="CHEBI:57692"/>
    </ligand>
</feature>
<comment type="cofactor">
    <cofactor evidence="6">
        <name>FAD</name>
        <dbReference type="ChEBI" id="CHEBI:57692"/>
    </cofactor>
</comment>
<feature type="chain" id="PRO_5041155526" evidence="7">
    <location>
        <begin position="23"/>
        <end position="547"/>
    </location>
</feature>
<evidence type="ECO:0000256" key="2">
    <source>
        <dbReference type="ARBA" id="ARBA00004496"/>
    </source>
</evidence>
<keyword evidence="6" id="KW-0285">Flavoprotein</keyword>
<evidence type="ECO:0000313" key="9">
    <source>
        <dbReference type="Proteomes" id="UP001147746"/>
    </source>
</evidence>
<dbReference type="Gene3D" id="3.30.410.10">
    <property type="entry name" value="Cholesterol Oxidase, domain 2"/>
    <property type="match status" value="1"/>
</dbReference>
<reference evidence="8" key="2">
    <citation type="journal article" date="2023" name="IMA Fungus">
        <title>Comparative genomic study of the Penicillium genus elucidates a diverse pangenome and 15 lateral gene transfer events.</title>
        <authorList>
            <person name="Petersen C."/>
            <person name="Sorensen T."/>
            <person name="Nielsen M.R."/>
            <person name="Sondergaard T.E."/>
            <person name="Sorensen J.L."/>
            <person name="Fitzpatrick D.A."/>
            <person name="Frisvad J.C."/>
            <person name="Nielsen K.L."/>
        </authorList>
    </citation>
    <scope>NUCLEOTIDE SEQUENCE</scope>
    <source>
        <strain evidence="8">IBT 21472</strain>
    </source>
</reference>
<dbReference type="InterPro" id="IPR012132">
    <property type="entry name" value="GMC_OxRdtase"/>
</dbReference>
<dbReference type="GO" id="GO:0016614">
    <property type="term" value="F:oxidoreductase activity, acting on CH-OH group of donors"/>
    <property type="evidence" value="ECO:0007669"/>
    <property type="project" value="InterPro"/>
</dbReference>
<dbReference type="Proteomes" id="UP001147746">
    <property type="component" value="Unassembled WGS sequence"/>
</dbReference>
<dbReference type="PANTHER" id="PTHR47190:SF4">
    <property type="entry name" value="DEHYDROGENASE, PUTATIVE-RELATED"/>
    <property type="match status" value="1"/>
</dbReference>
<keyword evidence="7" id="KW-0732">Signal</keyword>
<proteinExistence type="inferred from homology"/>
<keyword evidence="5" id="KW-0134">Cell wall</keyword>
<dbReference type="PIRSF" id="PIRSF000137">
    <property type="entry name" value="Alcohol_oxidase"/>
    <property type="match status" value="1"/>
</dbReference>
<feature type="binding site" evidence="6">
    <location>
        <position position="242"/>
    </location>
    <ligand>
        <name>FAD</name>
        <dbReference type="ChEBI" id="CHEBI:57692"/>
    </ligand>
</feature>
<keyword evidence="4" id="KW-0963">Cytoplasm</keyword>
<dbReference type="GO" id="GO:0050660">
    <property type="term" value="F:flavin adenine dinucleotide binding"/>
    <property type="evidence" value="ECO:0007669"/>
    <property type="project" value="InterPro"/>
</dbReference>
<accession>A0A9W9HIL4</accession>
<comment type="similarity">
    <text evidence="3">Belongs to the GMC oxidoreductase family.</text>
</comment>
<dbReference type="AlphaFoldDB" id="A0A9W9HIL4"/>
<evidence type="ECO:0000256" key="3">
    <source>
        <dbReference type="ARBA" id="ARBA00010790"/>
    </source>
</evidence>
<dbReference type="Pfam" id="PF05199">
    <property type="entry name" value="GMC_oxred_C"/>
    <property type="match status" value="1"/>
</dbReference>
<evidence type="ECO:0000256" key="7">
    <source>
        <dbReference type="SAM" id="SignalP"/>
    </source>
</evidence>
<keyword evidence="6" id="KW-0274">FAD</keyword>
<dbReference type="Gene3D" id="3.50.50.60">
    <property type="entry name" value="FAD/NAD(P)-binding domain"/>
    <property type="match status" value="1"/>
</dbReference>
<feature type="signal peptide" evidence="7">
    <location>
        <begin position="1"/>
        <end position="22"/>
    </location>
</feature>
<dbReference type="InterPro" id="IPR000172">
    <property type="entry name" value="GMC_OxRdtase_N"/>
</dbReference>
<evidence type="ECO:0000256" key="5">
    <source>
        <dbReference type="ARBA" id="ARBA00022512"/>
    </source>
</evidence>
<protein>
    <submittedName>
        <fullName evidence="8">FAD/NAD(P)-binding domain-containing protein</fullName>
    </submittedName>
</protein>
<name>A0A9W9HIL4_9EURO</name>
<dbReference type="InterPro" id="IPR036188">
    <property type="entry name" value="FAD/NAD-bd_sf"/>
</dbReference>
<dbReference type="EMBL" id="JAPZBO010000002">
    <property type="protein sequence ID" value="KAJ5323873.1"/>
    <property type="molecule type" value="Genomic_DNA"/>
</dbReference>
<keyword evidence="5" id="KW-0964">Secreted</keyword>
<feature type="binding site" evidence="6">
    <location>
        <position position="113"/>
    </location>
    <ligand>
        <name>FAD</name>
        <dbReference type="ChEBI" id="CHEBI:57692"/>
    </ligand>
</feature>
<evidence type="ECO:0000256" key="6">
    <source>
        <dbReference type="PIRSR" id="PIRSR000137-2"/>
    </source>
</evidence>
<reference evidence="8" key="1">
    <citation type="submission" date="2022-12" db="EMBL/GenBank/DDBJ databases">
        <authorList>
            <person name="Petersen C."/>
        </authorList>
    </citation>
    <scope>NUCLEOTIDE SEQUENCE</scope>
    <source>
        <strain evidence="8">IBT 21472</strain>
    </source>
</reference>
<sequence>MRFLRASCQAALIATLGGLVSASSLKNGYYDYIVVGGGPAGIIAAEKFIEAGNKVLLVERGVGPTVATGANETLVWNKDLTPIDLPGLSADVGSLDLWDEYLCSDTAGYAACVLGGGVTINYMVFVHPPAHDFDDNNNWPEGWKWKDLKSAADRLYKRNPGTILPSADGKRYDQGLYKVLSRFFNKLGWKSVDMITQPDEKYQVYSYPAWNIKDQKRAGPVRTYLPEAEKNESFDLNLGAKVIRVVRSGSQVTGVEVKLASGKTEIVSLADNGRVVLAAGALSTPRLLFNSGIGPKKQIETAKMSGITVPSEKEWLELPVGVGLRDHPIFSIYVETGGNYGVPDYDAIINGSDTTDINLYKNGDGLLTQGKHRMIFFSSNELHGQTRYYQGSCAPNAGSVLGITTYLTHGSTSQGVLGLDSNQNTVIEKSPYMQTADDRRAARSFIQQLVNDIQNPSTGFKLETNLNTTAILASQSPGMHYTGTAKMGTDNGLENGTSVVDVNTKVYGMDNLYVVDGSIHPDLPTGNIQTTIMIIAEAAAARILAQK</sequence>
<comment type="caution">
    <text evidence="8">The sequence shown here is derived from an EMBL/GenBank/DDBJ whole genome shotgun (WGS) entry which is preliminary data.</text>
</comment>
<keyword evidence="9" id="KW-1185">Reference proteome</keyword>
<evidence type="ECO:0000256" key="1">
    <source>
        <dbReference type="ARBA" id="ARBA00004191"/>
    </source>
</evidence>
<dbReference type="Pfam" id="PF00732">
    <property type="entry name" value="GMC_oxred_N"/>
    <property type="match status" value="1"/>
</dbReference>
<dbReference type="GO" id="GO:0005737">
    <property type="term" value="C:cytoplasm"/>
    <property type="evidence" value="ECO:0007669"/>
    <property type="project" value="UniProtKB-SubCell"/>
</dbReference>
<dbReference type="InterPro" id="IPR053208">
    <property type="entry name" value="GMC_Oxidoreductase_CD"/>
</dbReference>
<evidence type="ECO:0000313" key="8">
    <source>
        <dbReference type="EMBL" id="KAJ5323873.1"/>
    </source>
</evidence>
<organism evidence="8 9">
    <name type="scientific">Penicillium atrosanguineum</name>
    <dbReference type="NCBI Taxonomy" id="1132637"/>
    <lineage>
        <taxon>Eukaryota</taxon>
        <taxon>Fungi</taxon>
        <taxon>Dikarya</taxon>
        <taxon>Ascomycota</taxon>
        <taxon>Pezizomycotina</taxon>
        <taxon>Eurotiomycetes</taxon>
        <taxon>Eurotiomycetidae</taxon>
        <taxon>Eurotiales</taxon>
        <taxon>Aspergillaceae</taxon>
        <taxon>Penicillium</taxon>
    </lineage>
</organism>
<dbReference type="PANTHER" id="PTHR47190">
    <property type="entry name" value="DEHYDROGENASE, PUTATIVE-RELATED"/>
    <property type="match status" value="1"/>
</dbReference>
<dbReference type="PROSITE" id="PS00624">
    <property type="entry name" value="GMC_OXRED_2"/>
    <property type="match status" value="1"/>
</dbReference>